<keyword evidence="1" id="KW-0805">Transcription regulation</keyword>
<dbReference type="CDD" id="cd05013">
    <property type="entry name" value="SIS_RpiR"/>
    <property type="match status" value="1"/>
</dbReference>
<keyword evidence="2" id="KW-0238">DNA-binding</keyword>
<sequence length="244" mass="27600">MTILKYSKFKNINNLTDNEQQVLDFLMENNTKVLNLGVRGVAKANFTSTSTVMRLAQKLGYSGFVEMHYKIAEYLNKPSDKIDRSAEAQSILSKTPNSFLENFANIINKQDDNYIYIYATGFSATAAEYIYKKLLMLGKKCLISTGGDSIGVFENNLNNISTLIVISKSGETQQVIDKVKMASDENIEVLSITGSNDNTINYLSSLPIVCKDDYPTDDYNQFSNNFFPNVLFVFERIIRIYEQL</sequence>
<proteinExistence type="predicted"/>
<dbReference type="InterPro" id="IPR047640">
    <property type="entry name" value="RpiR-like"/>
</dbReference>
<dbReference type="PROSITE" id="PS51071">
    <property type="entry name" value="HTH_RPIR"/>
    <property type="match status" value="1"/>
</dbReference>
<accession>A0ABR5NVR7</accession>
<keyword evidence="3" id="KW-0804">Transcription</keyword>
<dbReference type="InterPro" id="IPR036388">
    <property type="entry name" value="WH-like_DNA-bd_sf"/>
</dbReference>
<evidence type="ECO:0000259" key="4">
    <source>
        <dbReference type="PROSITE" id="PS51071"/>
    </source>
</evidence>
<reference evidence="5 6" key="1">
    <citation type="journal article" date="2015" name="Genome Announc.">
        <title>Expanding the biotechnology potential of lactobacilli through comparative genomics of 213 strains and associated genera.</title>
        <authorList>
            <person name="Sun Z."/>
            <person name="Harris H.M."/>
            <person name="McCann A."/>
            <person name="Guo C."/>
            <person name="Argimon S."/>
            <person name="Zhang W."/>
            <person name="Yang X."/>
            <person name="Jeffery I.B."/>
            <person name="Cooney J.C."/>
            <person name="Kagawa T.F."/>
            <person name="Liu W."/>
            <person name="Song Y."/>
            <person name="Salvetti E."/>
            <person name="Wrobel A."/>
            <person name="Rasinkangas P."/>
            <person name="Parkhill J."/>
            <person name="Rea M.C."/>
            <person name="O'Sullivan O."/>
            <person name="Ritari J."/>
            <person name="Douillard F.P."/>
            <person name="Paul Ross R."/>
            <person name="Yang R."/>
            <person name="Briner A.E."/>
            <person name="Felis G.E."/>
            <person name="de Vos W.M."/>
            <person name="Barrangou R."/>
            <person name="Klaenhammer T.R."/>
            <person name="Caufield P.W."/>
            <person name="Cui Y."/>
            <person name="Zhang H."/>
            <person name="O'Toole P.W."/>
        </authorList>
    </citation>
    <scope>NUCLEOTIDE SEQUENCE [LARGE SCALE GENOMIC DNA]</scope>
    <source>
        <strain evidence="5 6">DSM 13961</strain>
    </source>
</reference>
<dbReference type="Gene3D" id="3.40.50.10490">
    <property type="entry name" value="Glucose-6-phosphate isomerase like protein, domain 1"/>
    <property type="match status" value="1"/>
</dbReference>
<keyword evidence="6" id="KW-1185">Reference proteome</keyword>
<dbReference type="EMBL" id="AZDH01000004">
    <property type="protein sequence ID" value="KRK52986.1"/>
    <property type="molecule type" value="Genomic_DNA"/>
</dbReference>
<protein>
    <submittedName>
        <fullName evidence="5">Transcriptional regulator</fullName>
    </submittedName>
</protein>
<dbReference type="Gene3D" id="1.10.10.10">
    <property type="entry name" value="Winged helix-like DNA-binding domain superfamily/Winged helix DNA-binding domain"/>
    <property type="match status" value="1"/>
</dbReference>
<evidence type="ECO:0000256" key="3">
    <source>
        <dbReference type="ARBA" id="ARBA00023163"/>
    </source>
</evidence>
<evidence type="ECO:0000313" key="5">
    <source>
        <dbReference type="EMBL" id="KRK52986.1"/>
    </source>
</evidence>
<gene>
    <name evidence="5" type="ORF">FC97_GL001777</name>
</gene>
<dbReference type="InterPro" id="IPR000281">
    <property type="entry name" value="HTH_RpiR"/>
</dbReference>
<dbReference type="Pfam" id="PF01380">
    <property type="entry name" value="SIS"/>
    <property type="match status" value="1"/>
</dbReference>
<dbReference type="InterPro" id="IPR001347">
    <property type="entry name" value="SIS_dom"/>
</dbReference>
<dbReference type="InterPro" id="IPR009057">
    <property type="entry name" value="Homeodomain-like_sf"/>
</dbReference>
<dbReference type="InterPro" id="IPR035472">
    <property type="entry name" value="RpiR-like_SIS"/>
</dbReference>
<dbReference type="SUPFAM" id="SSF46689">
    <property type="entry name" value="Homeodomain-like"/>
    <property type="match status" value="1"/>
</dbReference>
<dbReference type="Proteomes" id="UP000051499">
    <property type="component" value="Unassembled WGS sequence"/>
</dbReference>
<evidence type="ECO:0000256" key="2">
    <source>
        <dbReference type="ARBA" id="ARBA00023125"/>
    </source>
</evidence>
<dbReference type="SUPFAM" id="SSF53697">
    <property type="entry name" value="SIS domain"/>
    <property type="match status" value="1"/>
</dbReference>
<dbReference type="PANTHER" id="PTHR30514:SF21">
    <property type="entry name" value="RPIR-FAMILY TRANSCRIPTIONAL REGULATOR"/>
    <property type="match status" value="1"/>
</dbReference>
<comment type="caution">
    <text evidence="5">The sequence shown here is derived from an EMBL/GenBank/DDBJ whole genome shotgun (WGS) entry which is preliminary data.</text>
</comment>
<feature type="domain" description="HTH rpiR-type" evidence="4">
    <location>
        <begin position="2"/>
        <end position="78"/>
    </location>
</feature>
<dbReference type="Pfam" id="PF01418">
    <property type="entry name" value="HTH_6"/>
    <property type="match status" value="1"/>
</dbReference>
<evidence type="ECO:0000313" key="6">
    <source>
        <dbReference type="Proteomes" id="UP000051499"/>
    </source>
</evidence>
<name>A0ABR5NVR7_9LACO</name>
<organism evidence="5 6">
    <name type="scientific">Companilactobacillus kimchii DSM 13961 = JCM 10707</name>
    <dbReference type="NCBI Taxonomy" id="1423765"/>
    <lineage>
        <taxon>Bacteria</taxon>
        <taxon>Bacillati</taxon>
        <taxon>Bacillota</taxon>
        <taxon>Bacilli</taxon>
        <taxon>Lactobacillales</taxon>
        <taxon>Lactobacillaceae</taxon>
        <taxon>Companilactobacillus</taxon>
        <taxon>Companilactobacillus kimchii</taxon>
    </lineage>
</organism>
<dbReference type="InterPro" id="IPR046348">
    <property type="entry name" value="SIS_dom_sf"/>
</dbReference>
<dbReference type="PANTHER" id="PTHR30514">
    <property type="entry name" value="GLUCOKINASE"/>
    <property type="match status" value="1"/>
</dbReference>
<evidence type="ECO:0000256" key="1">
    <source>
        <dbReference type="ARBA" id="ARBA00023015"/>
    </source>
</evidence>